<evidence type="ECO:0000256" key="5">
    <source>
        <dbReference type="ARBA" id="ARBA00023284"/>
    </source>
</evidence>
<dbReference type="Pfam" id="PF07992">
    <property type="entry name" value="Pyr_redox_2"/>
    <property type="match status" value="1"/>
</dbReference>
<dbReference type="InterPro" id="IPR046952">
    <property type="entry name" value="GSHR/TRXR-like"/>
</dbReference>
<sequence>MLGSLGSETHLLIRQDGVLRTFDTTMSEALTDAIDKGPVELHRRTNVKSVSKNDRGLLKVETDNGVLNDVDTLIWAIGRKPHTDGLNLDLLVGNVDCFDENLCGLHCVFVKDVILW</sequence>
<organism evidence="9">
    <name type="scientific">Anisakis simplex</name>
    <name type="common">Herring worm</name>
    <dbReference type="NCBI Taxonomy" id="6269"/>
    <lineage>
        <taxon>Eukaryota</taxon>
        <taxon>Metazoa</taxon>
        <taxon>Ecdysozoa</taxon>
        <taxon>Nematoda</taxon>
        <taxon>Chromadorea</taxon>
        <taxon>Rhabditida</taxon>
        <taxon>Spirurina</taxon>
        <taxon>Ascaridomorpha</taxon>
        <taxon>Ascaridoidea</taxon>
        <taxon>Anisakidae</taxon>
        <taxon>Anisakis</taxon>
        <taxon>Anisakis simplex complex</taxon>
    </lineage>
</organism>
<evidence type="ECO:0000313" key="7">
    <source>
        <dbReference type="EMBL" id="VDK31389.1"/>
    </source>
</evidence>
<dbReference type="InterPro" id="IPR023753">
    <property type="entry name" value="FAD/NAD-binding_dom"/>
</dbReference>
<keyword evidence="3" id="KW-0560">Oxidoreductase</keyword>
<protein>
    <submittedName>
        <fullName evidence="9">Glutathione reductase, mitochondrial (inferred by orthology to a human protein)</fullName>
    </submittedName>
</protein>
<dbReference type="Gene3D" id="3.50.50.60">
    <property type="entry name" value="FAD/NAD(P)-binding domain"/>
    <property type="match status" value="1"/>
</dbReference>
<dbReference type="WBParaSite" id="ASIM_0000860301-mRNA-1">
    <property type="protein sequence ID" value="ASIM_0000860301-mRNA-1"/>
    <property type="gene ID" value="ASIM_0000860301"/>
</dbReference>
<dbReference type="InterPro" id="IPR036188">
    <property type="entry name" value="FAD/NAD-bd_sf"/>
</dbReference>
<evidence type="ECO:0000256" key="2">
    <source>
        <dbReference type="ARBA" id="ARBA00007532"/>
    </source>
</evidence>
<reference evidence="9" key="1">
    <citation type="submission" date="2017-02" db="UniProtKB">
        <authorList>
            <consortium name="WormBaseParasite"/>
        </authorList>
    </citation>
    <scope>IDENTIFICATION</scope>
</reference>
<dbReference type="AlphaFoldDB" id="A0A0M3JLS2"/>
<dbReference type="SUPFAM" id="SSF51905">
    <property type="entry name" value="FAD/NAD(P)-binding domain"/>
    <property type="match status" value="1"/>
</dbReference>
<accession>A0A0M3JLS2</accession>
<evidence type="ECO:0000256" key="3">
    <source>
        <dbReference type="ARBA" id="ARBA00023002"/>
    </source>
</evidence>
<evidence type="ECO:0000313" key="9">
    <source>
        <dbReference type="WBParaSite" id="ASIM_0000860301-mRNA-1"/>
    </source>
</evidence>
<comment type="similarity">
    <text evidence="2">Belongs to the class-I pyridine nucleotide-disulfide oxidoreductase family.</text>
</comment>
<dbReference type="GO" id="GO:0004362">
    <property type="term" value="F:glutathione-disulfide reductase (NADPH) activity"/>
    <property type="evidence" value="ECO:0007669"/>
    <property type="project" value="TreeGrafter"/>
</dbReference>
<dbReference type="GO" id="GO:0034599">
    <property type="term" value="P:cellular response to oxidative stress"/>
    <property type="evidence" value="ECO:0007669"/>
    <property type="project" value="TreeGrafter"/>
</dbReference>
<evidence type="ECO:0000256" key="1">
    <source>
        <dbReference type="ARBA" id="ARBA00001974"/>
    </source>
</evidence>
<name>A0A0M3JLS2_ANISI</name>
<evidence type="ECO:0000259" key="6">
    <source>
        <dbReference type="Pfam" id="PF07992"/>
    </source>
</evidence>
<gene>
    <name evidence="7" type="ORF">ASIM_LOCUS8351</name>
</gene>
<reference evidence="7 8" key="2">
    <citation type="submission" date="2018-11" db="EMBL/GenBank/DDBJ databases">
        <authorList>
            <consortium name="Pathogen Informatics"/>
        </authorList>
    </citation>
    <scope>NUCLEOTIDE SEQUENCE [LARGE SCALE GENOMIC DNA]</scope>
</reference>
<evidence type="ECO:0000256" key="4">
    <source>
        <dbReference type="ARBA" id="ARBA00023157"/>
    </source>
</evidence>
<keyword evidence="4" id="KW-1015">Disulfide bond</keyword>
<keyword evidence="5" id="KW-0676">Redox-active center</keyword>
<proteinExistence type="inferred from homology"/>
<dbReference type="PANTHER" id="PTHR42737">
    <property type="entry name" value="GLUTATHIONE REDUCTASE"/>
    <property type="match status" value="1"/>
</dbReference>
<dbReference type="OrthoDB" id="5850342at2759"/>
<dbReference type="GO" id="GO:0005739">
    <property type="term" value="C:mitochondrion"/>
    <property type="evidence" value="ECO:0007669"/>
    <property type="project" value="TreeGrafter"/>
</dbReference>
<feature type="domain" description="FAD/NAD(P)-binding" evidence="6">
    <location>
        <begin position="3"/>
        <end position="86"/>
    </location>
</feature>
<comment type="cofactor">
    <cofactor evidence="1">
        <name>FAD</name>
        <dbReference type="ChEBI" id="CHEBI:57692"/>
    </cofactor>
</comment>
<dbReference type="GO" id="GO:0050660">
    <property type="term" value="F:flavin adenine dinucleotide binding"/>
    <property type="evidence" value="ECO:0007669"/>
    <property type="project" value="InterPro"/>
</dbReference>
<dbReference type="Proteomes" id="UP000267096">
    <property type="component" value="Unassembled WGS sequence"/>
</dbReference>
<evidence type="ECO:0000313" key="8">
    <source>
        <dbReference type="Proteomes" id="UP000267096"/>
    </source>
</evidence>
<keyword evidence="8" id="KW-1185">Reference proteome</keyword>
<dbReference type="GO" id="GO:0045454">
    <property type="term" value="P:cell redox homeostasis"/>
    <property type="evidence" value="ECO:0007669"/>
    <property type="project" value="InterPro"/>
</dbReference>
<dbReference type="PANTHER" id="PTHR42737:SF2">
    <property type="entry name" value="GLUTATHIONE REDUCTASE"/>
    <property type="match status" value="1"/>
</dbReference>
<dbReference type="GO" id="GO:0005829">
    <property type="term" value="C:cytosol"/>
    <property type="evidence" value="ECO:0007669"/>
    <property type="project" value="TreeGrafter"/>
</dbReference>
<dbReference type="EMBL" id="UYRR01022370">
    <property type="protein sequence ID" value="VDK31389.1"/>
    <property type="molecule type" value="Genomic_DNA"/>
</dbReference>
<dbReference type="GO" id="GO:0006749">
    <property type="term" value="P:glutathione metabolic process"/>
    <property type="evidence" value="ECO:0007669"/>
    <property type="project" value="TreeGrafter"/>
</dbReference>